<gene>
    <name evidence="2" type="ORF">ACFSAV_05810</name>
</gene>
<reference evidence="3" key="1">
    <citation type="journal article" date="2019" name="Int. J. Syst. Evol. Microbiol.">
        <title>The Global Catalogue of Microorganisms (GCM) 10K type strain sequencing project: providing services to taxonomists for standard genome sequencing and annotation.</title>
        <authorList>
            <consortium name="The Broad Institute Genomics Platform"/>
            <consortium name="The Broad Institute Genome Sequencing Center for Infectious Disease"/>
            <person name="Wu L."/>
            <person name="Ma J."/>
        </authorList>
    </citation>
    <scope>NUCLEOTIDE SEQUENCE [LARGE SCALE GENOMIC DNA]</scope>
    <source>
        <strain evidence="3">CCM 7950</strain>
    </source>
</reference>
<keyword evidence="3" id="KW-1185">Reference proteome</keyword>
<dbReference type="Proteomes" id="UP001597420">
    <property type="component" value="Unassembled WGS sequence"/>
</dbReference>
<keyword evidence="1" id="KW-0812">Transmembrane</keyword>
<comment type="caution">
    <text evidence="2">The sequence shown here is derived from an EMBL/GenBank/DDBJ whole genome shotgun (WGS) entry which is preliminary data.</text>
</comment>
<accession>A0ABW4NTE6</accession>
<evidence type="ECO:0000256" key="1">
    <source>
        <dbReference type="SAM" id="Phobius"/>
    </source>
</evidence>
<keyword evidence="1" id="KW-1133">Transmembrane helix</keyword>
<evidence type="ECO:0000313" key="2">
    <source>
        <dbReference type="EMBL" id="MFD1805897.1"/>
    </source>
</evidence>
<proteinExistence type="predicted"/>
<feature type="transmembrane region" description="Helical" evidence="1">
    <location>
        <begin position="362"/>
        <end position="384"/>
    </location>
</feature>
<organism evidence="2 3">
    <name type="scientific">Pasteurella oralis</name>
    <dbReference type="NCBI Taxonomy" id="1071947"/>
    <lineage>
        <taxon>Bacteria</taxon>
        <taxon>Pseudomonadati</taxon>
        <taxon>Pseudomonadota</taxon>
        <taxon>Gammaproteobacteria</taxon>
        <taxon>Pasteurellales</taxon>
        <taxon>Pasteurellaceae</taxon>
        <taxon>Pasteurella</taxon>
    </lineage>
</organism>
<sequence>MTETTQQLERSTWHSKLAALGPGILMASAAVGGSHLIASTQSGAIYGWQLAIIIILANLFKYPFFRFGVQYTLDTGETLLQGYLKKGKVYLWIFFLMNVFATVINTAAVGLLCAAILTFVLPAGMIALPKLSLIVISVSTLILLLGKYRLLDGLSKLIMIALTITTVVAVVIALSRNGIQGIAPEDYVSASPWNLAALGFIVALMGWMPAPIEISAINSMWVIAKRRMSKVSYQDGIWDFNVGYIGTALLALVFLALGALVQHGSSETVQMVGGKYIAQLINMYALTIGEWARGLIAFIAFMCMFGTTITVIDGYSRTNVESLRLILGKQESRPSFLNIAITLAAVSGLAIIFYFNNAVGPMLKFAMIASFVSTPVFAYLNLSLVLKGEHKVKGGLFWLSLIGLMYLTSFTLLFIAQQAGWLN</sequence>
<feature type="transmembrane region" description="Helical" evidence="1">
    <location>
        <begin position="336"/>
        <end position="356"/>
    </location>
</feature>
<feature type="transmembrane region" description="Helical" evidence="1">
    <location>
        <begin position="157"/>
        <end position="175"/>
    </location>
</feature>
<dbReference type="EMBL" id="JBHUFP010000005">
    <property type="protein sequence ID" value="MFD1805897.1"/>
    <property type="molecule type" value="Genomic_DNA"/>
</dbReference>
<feature type="transmembrane region" description="Helical" evidence="1">
    <location>
        <begin position="242"/>
        <end position="261"/>
    </location>
</feature>
<dbReference type="RefSeq" id="WP_101774825.1">
    <property type="nucleotide sequence ID" value="NZ_JBHUFP010000005.1"/>
</dbReference>
<keyword evidence="1" id="KW-0472">Membrane</keyword>
<feature type="transmembrane region" description="Helical" evidence="1">
    <location>
        <begin position="17"/>
        <end position="37"/>
    </location>
</feature>
<feature type="transmembrane region" description="Helical" evidence="1">
    <location>
        <begin position="89"/>
        <end position="120"/>
    </location>
</feature>
<feature type="transmembrane region" description="Helical" evidence="1">
    <location>
        <begin position="126"/>
        <end position="145"/>
    </location>
</feature>
<protein>
    <submittedName>
        <fullName evidence="2">NRAMP family divalent metal transporter</fullName>
    </submittedName>
</protein>
<name>A0ABW4NTE6_9PAST</name>
<feature type="transmembrane region" description="Helical" evidence="1">
    <location>
        <begin position="396"/>
        <end position="416"/>
    </location>
</feature>
<feature type="transmembrane region" description="Helical" evidence="1">
    <location>
        <begin position="43"/>
        <end position="60"/>
    </location>
</feature>
<feature type="transmembrane region" description="Helical" evidence="1">
    <location>
        <begin position="195"/>
        <end position="221"/>
    </location>
</feature>
<evidence type="ECO:0000313" key="3">
    <source>
        <dbReference type="Proteomes" id="UP001597420"/>
    </source>
</evidence>
<feature type="transmembrane region" description="Helical" evidence="1">
    <location>
        <begin position="291"/>
        <end position="315"/>
    </location>
</feature>